<dbReference type="OrthoDB" id="3801312at2759"/>
<reference evidence="1" key="1">
    <citation type="journal article" date="2020" name="Stud. Mycol.">
        <title>101 Dothideomycetes genomes: a test case for predicting lifestyles and emergence of pathogens.</title>
        <authorList>
            <person name="Haridas S."/>
            <person name="Albert R."/>
            <person name="Binder M."/>
            <person name="Bloem J."/>
            <person name="Labutti K."/>
            <person name="Salamov A."/>
            <person name="Andreopoulos B."/>
            <person name="Baker S."/>
            <person name="Barry K."/>
            <person name="Bills G."/>
            <person name="Bluhm B."/>
            <person name="Cannon C."/>
            <person name="Castanera R."/>
            <person name="Culley D."/>
            <person name="Daum C."/>
            <person name="Ezra D."/>
            <person name="Gonzalez J."/>
            <person name="Henrissat B."/>
            <person name="Kuo A."/>
            <person name="Liang C."/>
            <person name="Lipzen A."/>
            <person name="Lutzoni F."/>
            <person name="Magnuson J."/>
            <person name="Mondo S."/>
            <person name="Nolan M."/>
            <person name="Ohm R."/>
            <person name="Pangilinan J."/>
            <person name="Park H.-J."/>
            <person name="Ramirez L."/>
            <person name="Alfaro M."/>
            <person name="Sun H."/>
            <person name="Tritt A."/>
            <person name="Yoshinaga Y."/>
            <person name="Zwiers L.-H."/>
            <person name="Turgeon B."/>
            <person name="Goodwin S."/>
            <person name="Spatafora J."/>
            <person name="Crous P."/>
            <person name="Grigoriev I."/>
        </authorList>
    </citation>
    <scope>NUCLEOTIDE SEQUENCE</scope>
    <source>
        <strain evidence="1">CBS 123094</strain>
    </source>
</reference>
<proteinExistence type="predicted"/>
<dbReference type="AlphaFoldDB" id="A0A6A5WUM2"/>
<evidence type="ECO:0000313" key="1">
    <source>
        <dbReference type="EMBL" id="KAF2001296.1"/>
    </source>
</evidence>
<gene>
    <name evidence="1" type="ORF">P154DRAFT_575362</name>
</gene>
<evidence type="ECO:0000313" key="2">
    <source>
        <dbReference type="Proteomes" id="UP000799779"/>
    </source>
</evidence>
<keyword evidence="2" id="KW-1185">Reference proteome</keyword>
<dbReference type="EMBL" id="ML977584">
    <property type="protein sequence ID" value="KAF2001296.1"/>
    <property type="molecule type" value="Genomic_DNA"/>
</dbReference>
<protein>
    <submittedName>
        <fullName evidence="1">Uncharacterized protein</fullName>
    </submittedName>
</protein>
<organism evidence="1 2">
    <name type="scientific">Amniculicola lignicola CBS 123094</name>
    <dbReference type="NCBI Taxonomy" id="1392246"/>
    <lineage>
        <taxon>Eukaryota</taxon>
        <taxon>Fungi</taxon>
        <taxon>Dikarya</taxon>
        <taxon>Ascomycota</taxon>
        <taxon>Pezizomycotina</taxon>
        <taxon>Dothideomycetes</taxon>
        <taxon>Pleosporomycetidae</taxon>
        <taxon>Pleosporales</taxon>
        <taxon>Amniculicolaceae</taxon>
        <taxon>Amniculicola</taxon>
    </lineage>
</organism>
<dbReference type="Proteomes" id="UP000799779">
    <property type="component" value="Unassembled WGS sequence"/>
</dbReference>
<accession>A0A6A5WUM2</accession>
<sequence length="628" mass="69388">MANPSDNPGTLKGFDMLLAISQPAINDQLRFLYDTPKEDSLPIPGTSMIQDYLISHKISMHTPLIDEETNALMLDEQGSVLYDKCGVDGWISCPAVTIQENGVTRVQFSFIFSSEAPEGTGDTLYTYRSIGRYGNTILKTRSLTGWKVSWEADLRVQEIDSMAKYEEEIMAWPKNKVAAVKQNVDSANFQVSAFFCLMEEGKIARTIHFTDNHGNAASGVGFPQFVVALNSWLGAGPPAADSMGPIQAGIPTPHNPFVLGYGIRQIPPPMDGEVLFNPRAFEFTTCFDVESNYNSLNFCMMTTTDTLPADSDKNRGNFDPGPLEYLNINLGEAHGVMGVSNNLLWSQFIRPNFCPGQLTSSVSQGGLALDFRDDVKAVLWNRSGHDDVSSNNFVSRQGSAKVWELFGTAATPANEATAQVWSESCIVKREVSWWSDPIPAGDHENDIQRRIFINVRCEATVHSILRTSPRGSSSWSVASEAEVVARVQARYIISASEKGKWTLTLDSRHSSWPKIDRDKDGKVVGMKFEERSPDNDKTLGIFRWSNSSGYFGCFGGSGEEKMVKRISGWGMQDVGKLEEKLKNVTAALDTQVIMPAGNVFFYKGLVTDEVGNLFSTVFYKSNSTAERM</sequence>
<name>A0A6A5WUM2_9PLEO</name>